<keyword evidence="2 5" id="KW-0808">Transferase</keyword>
<dbReference type="UniPathway" id="UPA00340">
    <property type="reaction ID" value="UER00459"/>
</dbReference>
<accession>A0A1D4NSS9</accession>
<dbReference type="PANTHER" id="PTHR43356">
    <property type="entry name" value="PHOSPHATE ACETYLTRANSFERASE"/>
    <property type="match status" value="1"/>
</dbReference>
<gene>
    <name evidence="5" type="primary">pta</name>
    <name evidence="5" type="ORF">SAMEA2297795_00006</name>
    <name evidence="6" type="ORF">SAMEA2297796_01826</name>
</gene>
<evidence type="ECO:0000256" key="2">
    <source>
        <dbReference type="ARBA" id="ARBA00022679"/>
    </source>
</evidence>
<dbReference type="GO" id="GO:0008959">
    <property type="term" value="F:phosphate acetyltransferase activity"/>
    <property type="evidence" value="ECO:0007669"/>
    <property type="project" value="UniProtKB-EC"/>
</dbReference>
<proteinExistence type="inferred from homology"/>
<dbReference type="RefSeq" id="WP_069996012.1">
    <property type="nucleotide sequence ID" value="NZ_FMPG01000001.1"/>
</dbReference>
<evidence type="ECO:0000313" key="8">
    <source>
        <dbReference type="Proteomes" id="UP000095768"/>
    </source>
</evidence>
<evidence type="ECO:0000256" key="3">
    <source>
        <dbReference type="ARBA" id="ARBA00023315"/>
    </source>
</evidence>
<keyword evidence="3 5" id="KW-0012">Acyltransferase</keyword>
<dbReference type="Proteomes" id="UP000095768">
    <property type="component" value="Unassembled WGS sequence"/>
</dbReference>
<reference evidence="5 8" key="1">
    <citation type="submission" date="2016-09" db="EMBL/GenBank/DDBJ databases">
        <authorList>
            <consortium name="Pathogen Informatics"/>
        </authorList>
    </citation>
    <scope>NUCLEOTIDE SEQUENCE [LARGE SCALE GENOMIC DNA]</scope>
    <source>
        <strain evidence="5 8">82B</strain>
    </source>
</reference>
<evidence type="ECO:0000313" key="7">
    <source>
        <dbReference type="Proteomes" id="UP000095412"/>
    </source>
</evidence>
<dbReference type="AlphaFoldDB" id="A0A1D4NSS9"/>
<dbReference type="PIRSF" id="PIRSF000428">
    <property type="entry name" value="P_Ac_trans"/>
    <property type="match status" value="1"/>
</dbReference>
<dbReference type="EMBL" id="FMPG01000001">
    <property type="protein sequence ID" value="SCS21817.1"/>
    <property type="molecule type" value="Genomic_DNA"/>
</dbReference>
<name>A0A1D4NSS9_9STAP</name>
<dbReference type="Gene3D" id="3.40.718.10">
    <property type="entry name" value="Isopropylmalate Dehydrogenase"/>
    <property type="match status" value="1"/>
</dbReference>
<dbReference type="InterPro" id="IPR002505">
    <property type="entry name" value="PTA_PTB"/>
</dbReference>
<sequence>MQYQHLIKPSKSLTGNVAILFANDEKMLSVVVEALEITNIEVFLYDTEDPTEIIRSFDIDAQLLNRIHIVLSNSEHELFQQCSKDLATGKVHLLMKGNMMSSTLLSFVLSNKSFIGKHGFLNHVACFNIPKYHKTLMLSDVALNINPSVEEKKQIIYNVANFAQSLGYEQFKMGILSSVEHPTRKIQSSLDAEKLKNSFNRHSSNFLYVDGPLAFDNAISMESVIKKNIKSSVAGDVDGLLVSHIDVGNALYKSFTYFGNASVASLVLGAKFPIVLTSRADTKQNKLDSLFLGLKVLN</sequence>
<dbReference type="InterPro" id="IPR012147">
    <property type="entry name" value="P_Ac_Bu_trans"/>
</dbReference>
<dbReference type="Proteomes" id="UP000095412">
    <property type="component" value="Unassembled WGS sequence"/>
</dbReference>
<feature type="domain" description="Phosphate acetyl/butaryl transferase" evidence="4">
    <location>
        <begin position="86"/>
        <end position="288"/>
    </location>
</feature>
<dbReference type="PANTHER" id="PTHR43356:SF2">
    <property type="entry name" value="PHOSPHATE ACETYLTRANSFERASE"/>
    <property type="match status" value="1"/>
</dbReference>
<organism evidence="5 8">
    <name type="scientific">Staphylococcus caeli</name>
    <dbReference type="NCBI Taxonomy" id="2201815"/>
    <lineage>
        <taxon>Bacteria</taxon>
        <taxon>Bacillati</taxon>
        <taxon>Bacillota</taxon>
        <taxon>Bacilli</taxon>
        <taxon>Bacillales</taxon>
        <taxon>Staphylococcaceae</taxon>
        <taxon>Staphylococcus</taxon>
    </lineage>
</organism>
<dbReference type="GO" id="GO:0006085">
    <property type="term" value="P:acetyl-CoA biosynthetic process"/>
    <property type="evidence" value="ECO:0007669"/>
    <property type="project" value="UniProtKB-UniPathway"/>
</dbReference>
<dbReference type="OrthoDB" id="9774179at2"/>
<evidence type="ECO:0000313" key="5">
    <source>
        <dbReference type="EMBL" id="SCS21817.1"/>
    </source>
</evidence>
<dbReference type="SUPFAM" id="SSF53659">
    <property type="entry name" value="Isocitrate/Isopropylmalate dehydrogenase-like"/>
    <property type="match status" value="1"/>
</dbReference>
<dbReference type="EMBL" id="FMPI01000013">
    <property type="protein sequence ID" value="SCT13733.1"/>
    <property type="molecule type" value="Genomic_DNA"/>
</dbReference>
<dbReference type="InterPro" id="IPR050500">
    <property type="entry name" value="Phos_Acetyltrans/Butyryltrans"/>
</dbReference>
<evidence type="ECO:0000256" key="1">
    <source>
        <dbReference type="ARBA" id="ARBA00005656"/>
    </source>
</evidence>
<dbReference type="EC" id="2.3.1.8" evidence="5"/>
<evidence type="ECO:0000313" key="6">
    <source>
        <dbReference type="EMBL" id="SCT13733.1"/>
    </source>
</evidence>
<protein>
    <submittedName>
        <fullName evidence="5">Phosphotransacetylase</fullName>
        <ecNumber evidence="5">2.3.1.8</ecNumber>
    </submittedName>
</protein>
<keyword evidence="7" id="KW-1185">Reference proteome</keyword>
<evidence type="ECO:0000259" key="4">
    <source>
        <dbReference type="Pfam" id="PF01515"/>
    </source>
</evidence>
<reference evidence="6 7" key="2">
    <citation type="submission" date="2016-09" db="EMBL/GenBank/DDBJ databases">
        <authorList>
            <consortium name="Pathogen Informatics"/>
            <person name="Sun Q."/>
            <person name="Inoue M."/>
        </authorList>
    </citation>
    <scope>NUCLEOTIDE SEQUENCE [LARGE SCALE GENOMIC DNA]</scope>
    <source>
        <strain evidence="6 7">82C</strain>
    </source>
</reference>
<comment type="similarity">
    <text evidence="1">Belongs to the phosphate acetyltransferase and butyryltransferase family.</text>
</comment>
<dbReference type="Pfam" id="PF01515">
    <property type="entry name" value="PTA_PTB"/>
    <property type="match status" value="1"/>
</dbReference>